<evidence type="ECO:0000259" key="2">
    <source>
        <dbReference type="Pfam" id="PF00296"/>
    </source>
</evidence>
<dbReference type="OrthoDB" id="7684at2157"/>
<dbReference type="AlphaFoldDB" id="A0A8J8TNC9"/>
<evidence type="ECO:0000313" key="4">
    <source>
        <dbReference type="Proteomes" id="UP000766904"/>
    </source>
</evidence>
<reference evidence="3" key="1">
    <citation type="submission" date="2017-11" db="EMBL/GenBank/DDBJ databases">
        <authorList>
            <person name="Kajale S.C."/>
            <person name="Sharma A."/>
        </authorList>
    </citation>
    <scope>NUCLEOTIDE SEQUENCE</scope>
    <source>
        <strain evidence="3">LS1_42</strain>
    </source>
</reference>
<dbReference type="PANTHER" id="PTHR43244:SF1">
    <property type="entry name" value="5,10-METHYLENETETRAHYDROMETHANOPTERIN REDUCTASE"/>
    <property type="match status" value="1"/>
</dbReference>
<protein>
    <recommendedName>
        <fullName evidence="2">Luciferase-like domain-containing protein</fullName>
    </recommendedName>
</protein>
<proteinExistence type="predicted"/>
<dbReference type="SUPFAM" id="SSF51679">
    <property type="entry name" value="Bacterial luciferase-like"/>
    <property type="match status" value="1"/>
</dbReference>
<comment type="caution">
    <text evidence="3">The sequence shown here is derived from an EMBL/GenBank/DDBJ whole genome shotgun (WGS) entry which is preliminary data.</text>
</comment>
<accession>A0A8J8TNC9</accession>
<dbReference type="Gene3D" id="3.20.20.30">
    <property type="entry name" value="Luciferase-like domain"/>
    <property type="match status" value="1"/>
</dbReference>
<organism evidence="3 4">
    <name type="scientific">Natronococcus pandeyae</name>
    <dbReference type="NCBI Taxonomy" id="2055836"/>
    <lineage>
        <taxon>Archaea</taxon>
        <taxon>Methanobacteriati</taxon>
        <taxon>Methanobacteriota</taxon>
        <taxon>Stenosarchaea group</taxon>
        <taxon>Halobacteria</taxon>
        <taxon>Halobacteriales</taxon>
        <taxon>Natrialbaceae</taxon>
        <taxon>Natronococcus</taxon>
    </lineage>
</organism>
<name>A0A8J8TNC9_9EURY</name>
<dbReference type="RefSeq" id="WP_148860478.1">
    <property type="nucleotide sequence ID" value="NZ_PHNJ01000021.1"/>
</dbReference>
<dbReference type="GO" id="GO:0016705">
    <property type="term" value="F:oxidoreductase activity, acting on paired donors, with incorporation or reduction of molecular oxygen"/>
    <property type="evidence" value="ECO:0007669"/>
    <property type="project" value="InterPro"/>
</dbReference>
<sequence length="317" mass="35875">MKFSIDLGGMYEPPGYYLDRAECVEAAGFDALWFGDHFQPWFHSGGRAPFAYAWIPAALERTDSIPVGVFVTPPLYRYHPLVVANATATIDELYPGRFRFGAGTGERMNEEPFVDEWPSWDERAARTREALEIIEQYWTSDEFFGYDGKHFSFETVYPYEQPTSDLDVYFSATGPKSARLAAEYGDHLVTIAGVPDVEDRVVRTYREHGGDGEVIFQTVGGYGDVDRLCERVMNSFASTLVPKNVDEADPRELEASTEEVTREELEEAFLFASAPADVLEWIDRQEEKGADHVVVTDVSYEQDEFYETAADEILPEL</sequence>
<evidence type="ECO:0000256" key="1">
    <source>
        <dbReference type="ARBA" id="ARBA00023002"/>
    </source>
</evidence>
<dbReference type="InterPro" id="IPR050564">
    <property type="entry name" value="F420-G6PD/mer"/>
</dbReference>
<keyword evidence="4" id="KW-1185">Reference proteome</keyword>
<dbReference type="EMBL" id="PHNJ01000021">
    <property type="protein sequence ID" value="TYL36173.1"/>
    <property type="molecule type" value="Genomic_DNA"/>
</dbReference>
<gene>
    <name evidence="3" type="ORF">CV102_23820</name>
</gene>
<evidence type="ECO:0000313" key="3">
    <source>
        <dbReference type="EMBL" id="TYL36173.1"/>
    </source>
</evidence>
<dbReference type="PANTHER" id="PTHR43244">
    <property type="match status" value="1"/>
</dbReference>
<dbReference type="Proteomes" id="UP000766904">
    <property type="component" value="Unassembled WGS sequence"/>
</dbReference>
<dbReference type="InterPro" id="IPR011251">
    <property type="entry name" value="Luciferase-like_dom"/>
</dbReference>
<dbReference type="InterPro" id="IPR036661">
    <property type="entry name" value="Luciferase-like_sf"/>
</dbReference>
<feature type="domain" description="Luciferase-like" evidence="2">
    <location>
        <begin position="12"/>
        <end position="292"/>
    </location>
</feature>
<dbReference type="Pfam" id="PF00296">
    <property type="entry name" value="Bac_luciferase"/>
    <property type="match status" value="1"/>
</dbReference>
<keyword evidence="1" id="KW-0560">Oxidoreductase</keyword>